<evidence type="ECO:0000313" key="4">
    <source>
        <dbReference type="EMBL" id="GAA2108399.1"/>
    </source>
</evidence>
<dbReference type="Proteomes" id="UP001500166">
    <property type="component" value="Unassembled WGS sequence"/>
</dbReference>
<dbReference type="InterPro" id="IPR029051">
    <property type="entry name" value="DUF4352"/>
</dbReference>
<proteinExistence type="predicted"/>
<dbReference type="Pfam" id="PF11611">
    <property type="entry name" value="DUF4352"/>
    <property type="match status" value="1"/>
</dbReference>
<reference evidence="5" key="1">
    <citation type="journal article" date="2019" name="Int. J. Syst. Evol. Microbiol.">
        <title>The Global Catalogue of Microorganisms (GCM) 10K type strain sequencing project: providing services to taxonomists for standard genome sequencing and annotation.</title>
        <authorList>
            <consortium name="The Broad Institute Genomics Platform"/>
            <consortium name="The Broad Institute Genome Sequencing Center for Infectious Disease"/>
            <person name="Wu L."/>
            <person name="Ma J."/>
        </authorList>
    </citation>
    <scope>NUCLEOTIDE SEQUENCE [LARGE SCALE GENOMIC DNA]</scope>
    <source>
        <strain evidence="5">JCM 15914</strain>
    </source>
</reference>
<dbReference type="Gene3D" id="2.60.40.1240">
    <property type="match status" value="1"/>
</dbReference>
<feature type="region of interest" description="Disordered" evidence="2">
    <location>
        <begin position="122"/>
        <end position="143"/>
    </location>
</feature>
<organism evidence="4 5">
    <name type="scientific">Kocuria atrinae</name>
    <dbReference type="NCBI Taxonomy" id="592377"/>
    <lineage>
        <taxon>Bacteria</taxon>
        <taxon>Bacillati</taxon>
        <taxon>Actinomycetota</taxon>
        <taxon>Actinomycetes</taxon>
        <taxon>Micrococcales</taxon>
        <taxon>Micrococcaceae</taxon>
        <taxon>Kocuria</taxon>
    </lineage>
</organism>
<feature type="domain" description="DUF4352" evidence="3">
    <location>
        <begin position="2"/>
        <end position="107"/>
    </location>
</feature>
<gene>
    <name evidence="4" type="ORF">GCM10009824_01620</name>
</gene>
<accession>A0ABP5J105</accession>
<dbReference type="InterPro" id="IPR029050">
    <property type="entry name" value="Immunoprotect_excell_Ig-like"/>
</dbReference>
<keyword evidence="5" id="KW-1185">Reference proteome</keyword>
<evidence type="ECO:0000259" key="3">
    <source>
        <dbReference type="Pfam" id="PF11611"/>
    </source>
</evidence>
<feature type="compositionally biased region" description="Low complexity" evidence="2">
    <location>
        <begin position="122"/>
        <end position="132"/>
    </location>
</feature>
<comment type="caution">
    <text evidence="4">The sequence shown here is derived from an EMBL/GenBank/DDBJ whole genome shotgun (WGS) entry which is preliminary data.</text>
</comment>
<name>A0ABP5J105_9MICC</name>
<protein>
    <recommendedName>
        <fullName evidence="3">DUF4352 domain-containing protein</fullName>
    </recommendedName>
</protein>
<keyword evidence="1" id="KW-0732">Signal</keyword>
<sequence>MGDLEHTVHGVRYSSGDEIMSPESGTQWLVLDVEVTNNSSDSQAISSVMMWTLNDPENRSVDIAMTGDERGSLDGELGPGRSMRGELAYTVSSDHKQWELIFSPGVLGFGQAIYEIPAPAAAPKSPASAQQPPSAPSAPGESGGDKFTYAEAYAAWEGGMPYYEAFCENYIPTTDGGVSQCEGIQAGTVDAVTGEYIGD</sequence>
<evidence type="ECO:0000256" key="1">
    <source>
        <dbReference type="ARBA" id="ARBA00022729"/>
    </source>
</evidence>
<dbReference type="EMBL" id="BAAAQA010000002">
    <property type="protein sequence ID" value="GAA2108399.1"/>
    <property type="molecule type" value="Genomic_DNA"/>
</dbReference>
<evidence type="ECO:0000313" key="5">
    <source>
        <dbReference type="Proteomes" id="UP001500166"/>
    </source>
</evidence>
<evidence type="ECO:0000256" key="2">
    <source>
        <dbReference type="SAM" id="MobiDB-lite"/>
    </source>
</evidence>